<keyword evidence="1" id="KW-1133">Transmembrane helix</keyword>
<keyword evidence="1" id="KW-0812">Transmembrane</keyword>
<dbReference type="PANTHER" id="PTHR11161">
    <property type="entry name" value="O-ACYLTRANSFERASE"/>
    <property type="match status" value="1"/>
</dbReference>
<feature type="transmembrane region" description="Helical" evidence="1">
    <location>
        <begin position="101"/>
        <end position="125"/>
    </location>
</feature>
<feature type="transmembrane region" description="Helical" evidence="1">
    <location>
        <begin position="137"/>
        <end position="156"/>
    </location>
</feature>
<comment type="caution">
    <text evidence="2">The sequence shown here is derived from an EMBL/GenBank/DDBJ whole genome shotgun (WGS) entry which is preliminary data.</text>
</comment>
<sequence length="204" mass="22941">MWRWGKRALLCVGGLAMGGIIYVLVTFLVNDFRIADGLWKDLIYYPTHSRMAVWLVGAMFGYILHQTKNSKVNHLPKRYYALGWATCFAVLGLIPESLSRPLFGTCVMWIIFACVNGHGGVVNVFLSSQLWQPLARLSYTMYLLHSVLLVPSLASVKTDSYFSVMDLWYRLCGVVGLTTSVSLVWSAVFEVPFGTLEKIAFGRQ</sequence>
<dbReference type="EMBL" id="JBEHCU010005591">
    <property type="protein sequence ID" value="KAL1399320.1"/>
    <property type="molecule type" value="Genomic_DNA"/>
</dbReference>
<proteinExistence type="predicted"/>
<feature type="transmembrane region" description="Helical" evidence="1">
    <location>
        <begin position="168"/>
        <end position="189"/>
    </location>
</feature>
<dbReference type="InterPro" id="IPR052728">
    <property type="entry name" value="O2_lipid_transport_reg"/>
</dbReference>
<organism evidence="2 3">
    <name type="scientific">Culex pipiens pipiens</name>
    <name type="common">Northern house mosquito</name>
    <dbReference type="NCBI Taxonomy" id="38569"/>
    <lineage>
        <taxon>Eukaryota</taxon>
        <taxon>Metazoa</taxon>
        <taxon>Ecdysozoa</taxon>
        <taxon>Arthropoda</taxon>
        <taxon>Hexapoda</taxon>
        <taxon>Insecta</taxon>
        <taxon>Pterygota</taxon>
        <taxon>Neoptera</taxon>
        <taxon>Endopterygota</taxon>
        <taxon>Diptera</taxon>
        <taxon>Nematocera</taxon>
        <taxon>Culicoidea</taxon>
        <taxon>Culicidae</taxon>
        <taxon>Culicinae</taxon>
        <taxon>Culicini</taxon>
        <taxon>Culex</taxon>
        <taxon>Culex</taxon>
    </lineage>
</organism>
<gene>
    <name evidence="2" type="ORF">pipiens_008307</name>
</gene>
<evidence type="ECO:0000256" key="1">
    <source>
        <dbReference type="SAM" id="Phobius"/>
    </source>
</evidence>
<dbReference type="PANTHER" id="PTHR11161:SF0">
    <property type="entry name" value="O-ACYLTRANSFERASE LIKE PROTEIN"/>
    <property type="match status" value="1"/>
</dbReference>
<accession>A0ABD1DJ83</accession>
<keyword evidence="1" id="KW-0472">Membrane</keyword>
<keyword evidence="3" id="KW-1185">Reference proteome</keyword>
<dbReference type="Proteomes" id="UP001562425">
    <property type="component" value="Unassembled WGS sequence"/>
</dbReference>
<feature type="transmembrane region" description="Helical" evidence="1">
    <location>
        <begin position="7"/>
        <end position="29"/>
    </location>
</feature>
<evidence type="ECO:0000313" key="2">
    <source>
        <dbReference type="EMBL" id="KAL1399320.1"/>
    </source>
</evidence>
<reference evidence="2 3" key="1">
    <citation type="submission" date="2024-05" db="EMBL/GenBank/DDBJ databases">
        <title>Culex pipiens pipiens assembly and annotation.</title>
        <authorList>
            <person name="Alout H."/>
            <person name="Durand T."/>
        </authorList>
    </citation>
    <scope>NUCLEOTIDE SEQUENCE [LARGE SCALE GENOMIC DNA]</scope>
    <source>
        <strain evidence="2">HA-2024</strain>
        <tissue evidence="2">Whole body</tissue>
    </source>
</reference>
<evidence type="ECO:0008006" key="4">
    <source>
        <dbReference type="Google" id="ProtNLM"/>
    </source>
</evidence>
<feature type="transmembrane region" description="Helical" evidence="1">
    <location>
        <begin position="79"/>
        <end position="95"/>
    </location>
</feature>
<feature type="transmembrane region" description="Helical" evidence="1">
    <location>
        <begin position="49"/>
        <end position="67"/>
    </location>
</feature>
<protein>
    <recommendedName>
        <fullName evidence="4">Acyltransferase 3 domain-containing protein</fullName>
    </recommendedName>
</protein>
<dbReference type="AlphaFoldDB" id="A0ABD1DJ83"/>
<name>A0ABD1DJ83_CULPP</name>
<evidence type="ECO:0000313" key="3">
    <source>
        <dbReference type="Proteomes" id="UP001562425"/>
    </source>
</evidence>